<protein>
    <submittedName>
        <fullName evidence="2">Helix-turn-helix domain-containing protein</fullName>
    </submittedName>
</protein>
<feature type="domain" description="HTH cro/C1-type" evidence="1">
    <location>
        <begin position="5"/>
        <end position="65"/>
    </location>
</feature>
<dbReference type="RefSeq" id="WP_327911448.1">
    <property type="nucleotide sequence ID" value="NZ_JARLYP010000054.1"/>
</dbReference>
<comment type="caution">
    <text evidence="2">The sequence shown here is derived from an EMBL/GenBank/DDBJ whole genome shotgun (WGS) entry which is preliminary data.</text>
</comment>
<dbReference type="EMBL" id="JARMDB010000001">
    <property type="protein sequence ID" value="MED1564406.1"/>
    <property type="molecule type" value="Genomic_DNA"/>
</dbReference>
<reference evidence="2 3" key="1">
    <citation type="submission" date="2023-03" db="EMBL/GenBank/DDBJ databases">
        <title>Bacillus Genome Sequencing.</title>
        <authorList>
            <person name="Dunlap C."/>
        </authorList>
    </citation>
    <scope>NUCLEOTIDE SEQUENCE [LARGE SCALE GENOMIC DNA]</scope>
    <source>
        <strain evidence="2 3">B-615</strain>
    </source>
</reference>
<dbReference type="InterPro" id="IPR001387">
    <property type="entry name" value="Cro/C1-type_HTH"/>
</dbReference>
<dbReference type="Gene3D" id="1.10.260.40">
    <property type="entry name" value="lambda repressor-like DNA-binding domains"/>
    <property type="match status" value="1"/>
</dbReference>
<dbReference type="Proteomes" id="UP001309448">
    <property type="component" value="Unassembled WGS sequence"/>
</dbReference>
<dbReference type="InterPro" id="IPR010982">
    <property type="entry name" value="Lambda_DNA-bd_dom_sf"/>
</dbReference>
<evidence type="ECO:0000313" key="2">
    <source>
        <dbReference type="EMBL" id="MED1564406.1"/>
    </source>
</evidence>
<accession>A0ABU6MT78</accession>
<dbReference type="SUPFAM" id="SSF47413">
    <property type="entry name" value="lambda repressor-like DNA-binding domains"/>
    <property type="match status" value="1"/>
</dbReference>
<gene>
    <name evidence="2" type="ORF">P4U88_00280</name>
</gene>
<name>A0ABU6MT78_9BACI</name>
<dbReference type="CDD" id="cd00093">
    <property type="entry name" value="HTH_XRE"/>
    <property type="match status" value="1"/>
</dbReference>
<keyword evidence="3" id="KW-1185">Reference proteome</keyword>
<dbReference type="PROSITE" id="PS50943">
    <property type="entry name" value="HTH_CROC1"/>
    <property type="match status" value="1"/>
</dbReference>
<evidence type="ECO:0000259" key="1">
    <source>
        <dbReference type="PROSITE" id="PS50943"/>
    </source>
</evidence>
<evidence type="ECO:0000313" key="3">
    <source>
        <dbReference type="Proteomes" id="UP001309448"/>
    </source>
</evidence>
<organism evidence="2 3">
    <name type="scientific">Bacillus paramycoides</name>
    <dbReference type="NCBI Taxonomy" id="2026194"/>
    <lineage>
        <taxon>Bacteria</taxon>
        <taxon>Bacillati</taxon>
        <taxon>Bacillota</taxon>
        <taxon>Bacilli</taxon>
        <taxon>Bacillales</taxon>
        <taxon>Bacillaceae</taxon>
        <taxon>Bacillus</taxon>
        <taxon>Bacillus cereus group</taxon>
    </lineage>
</organism>
<sequence length="83" mass="9540">MRELMIKSREHLGITQDEVVGQLEQNFDVHITRQYYGMIEQGKRTPGLKLGMAIAQLFNVSVRDIFYDVNATKCCFDEDVSTP</sequence>
<proteinExistence type="predicted"/>
<dbReference type="SMART" id="SM00530">
    <property type="entry name" value="HTH_XRE"/>
    <property type="match status" value="1"/>
</dbReference>
<dbReference type="Pfam" id="PF01381">
    <property type="entry name" value="HTH_3"/>
    <property type="match status" value="1"/>
</dbReference>